<feature type="domain" description="Cation/H+ exchanger transmembrane" evidence="8">
    <location>
        <begin position="71"/>
        <end position="446"/>
    </location>
</feature>
<gene>
    <name evidence="9" type="ORF">GA0070562_2132</name>
</gene>
<sequence length="469" mass="48382">MAVPPIRMRPLGKARAAVIYLGMVVVPALLAYYFLRRADNPAGSGTADAKVDSGTLAQLLMAIVVVVVASKIAGRLVTRIGQPAVIGEIAAGIVLGPSVLGALWPDATGTLLPASVLPQIGILGQLGVVLFVFLAGLEIDAARLRGQESLAVVVSHVGIALPFMLGVGLALVAADQFRPAQVGIASYAIFVGVAMSVTALPVLARILQDTGLHGTRIGTLALTCALVDDVTAWFLLAMVLALVSAGTTAGVAMTVALTAAFTAVLLCGVRPLLHRARPVLDARPDLAVLVALVGLFASAWFTELIGVHAIFGAFLFGLICPAESRWSNRVRKAVVGLTMSLLLPLFFVSSGLRTEIGSLGLDASLWAWTGVVLLVAVAGKFVGTAVAARAVGTDWRTGLQIGTLMNCRGLTELIVLNIGLDIGVLTPELFTMLVLMALVSTAMAAPLLALLRRPGQEAPEPEPVAAGSG</sequence>
<evidence type="ECO:0000256" key="4">
    <source>
        <dbReference type="ARBA" id="ARBA00022989"/>
    </source>
</evidence>
<keyword evidence="2" id="KW-0813">Transport</keyword>
<comment type="subcellular location">
    <subcellularLocation>
        <location evidence="1">Membrane</location>
        <topology evidence="1">Multi-pass membrane protein</topology>
    </subcellularLocation>
</comment>
<keyword evidence="5" id="KW-0406">Ion transport</keyword>
<dbReference type="GeneID" id="93468921"/>
<feature type="transmembrane region" description="Helical" evidence="7">
    <location>
        <begin position="249"/>
        <end position="273"/>
    </location>
</feature>
<dbReference type="Proteomes" id="UP000199405">
    <property type="component" value="Unassembled WGS sequence"/>
</dbReference>
<feature type="transmembrane region" description="Helical" evidence="7">
    <location>
        <begin position="219"/>
        <end position="243"/>
    </location>
</feature>
<feature type="transmembrane region" description="Helical" evidence="7">
    <location>
        <begin position="55"/>
        <end position="73"/>
    </location>
</feature>
<name>A0ABY0KHG7_9ACTN</name>
<feature type="transmembrane region" description="Helical" evidence="7">
    <location>
        <begin position="365"/>
        <end position="388"/>
    </location>
</feature>
<keyword evidence="4 7" id="KW-1133">Transmembrane helix</keyword>
<feature type="transmembrane region" description="Helical" evidence="7">
    <location>
        <begin position="184"/>
        <end position="207"/>
    </location>
</feature>
<evidence type="ECO:0000313" key="9">
    <source>
        <dbReference type="EMBL" id="SCE73620.1"/>
    </source>
</evidence>
<feature type="transmembrane region" description="Helical" evidence="7">
    <location>
        <begin position="149"/>
        <end position="172"/>
    </location>
</feature>
<evidence type="ECO:0000256" key="7">
    <source>
        <dbReference type="SAM" id="Phobius"/>
    </source>
</evidence>
<accession>A0ABY0KHG7</accession>
<dbReference type="InterPro" id="IPR006153">
    <property type="entry name" value="Cation/H_exchanger_TM"/>
</dbReference>
<keyword evidence="3 7" id="KW-0812">Transmembrane</keyword>
<evidence type="ECO:0000256" key="2">
    <source>
        <dbReference type="ARBA" id="ARBA00022448"/>
    </source>
</evidence>
<evidence type="ECO:0000313" key="10">
    <source>
        <dbReference type="Proteomes" id="UP000199405"/>
    </source>
</evidence>
<dbReference type="PANTHER" id="PTHR32468">
    <property type="entry name" value="CATION/H + ANTIPORTER"/>
    <property type="match status" value="1"/>
</dbReference>
<evidence type="ECO:0000256" key="1">
    <source>
        <dbReference type="ARBA" id="ARBA00004141"/>
    </source>
</evidence>
<feature type="transmembrane region" description="Helical" evidence="7">
    <location>
        <begin position="285"/>
        <end position="301"/>
    </location>
</feature>
<feature type="transmembrane region" description="Helical" evidence="7">
    <location>
        <begin position="85"/>
        <end position="104"/>
    </location>
</feature>
<dbReference type="Pfam" id="PF00999">
    <property type="entry name" value="Na_H_Exchanger"/>
    <property type="match status" value="1"/>
</dbReference>
<proteinExistence type="predicted"/>
<protein>
    <submittedName>
        <fullName evidence="9">Kef-type K+ transport system, membrane component KefB</fullName>
    </submittedName>
</protein>
<keyword evidence="6 7" id="KW-0472">Membrane</keyword>
<reference evidence="9 10" key="1">
    <citation type="submission" date="2016-06" db="EMBL/GenBank/DDBJ databases">
        <authorList>
            <person name="Varghese N."/>
            <person name="Submissions Spin"/>
        </authorList>
    </citation>
    <scope>NUCLEOTIDE SEQUENCE [LARGE SCALE GENOMIC DNA]</scope>
    <source>
        <strain evidence="9 10">DSM 45142</strain>
    </source>
</reference>
<dbReference type="InterPro" id="IPR038770">
    <property type="entry name" value="Na+/solute_symporter_sf"/>
</dbReference>
<dbReference type="EMBL" id="FMCQ01000002">
    <property type="protein sequence ID" value="SCE73620.1"/>
    <property type="molecule type" value="Genomic_DNA"/>
</dbReference>
<keyword evidence="10" id="KW-1185">Reference proteome</keyword>
<feature type="transmembrane region" description="Helical" evidence="7">
    <location>
        <begin position="116"/>
        <end position="137"/>
    </location>
</feature>
<feature type="transmembrane region" description="Helical" evidence="7">
    <location>
        <begin position="333"/>
        <end position="353"/>
    </location>
</feature>
<evidence type="ECO:0000259" key="8">
    <source>
        <dbReference type="Pfam" id="PF00999"/>
    </source>
</evidence>
<comment type="caution">
    <text evidence="9">The sequence shown here is derived from an EMBL/GenBank/DDBJ whole genome shotgun (WGS) entry which is preliminary data.</text>
</comment>
<feature type="transmembrane region" description="Helical" evidence="7">
    <location>
        <begin position="17"/>
        <end position="35"/>
    </location>
</feature>
<dbReference type="RefSeq" id="WP_091416494.1">
    <property type="nucleotide sequence ID" value="NZ_FMCQ01000002.1"/>
</dbReference>
<dbReference type="InterPro" id="IPR050794">
    <property type="entry name" value="CPA2_transporter"/>
</dbReference>
<evidence type="ECO:0000256" key="5">
    <source>
        <dbReference type="ARBA" id="ARBA00023065"/>
    </source>
</evidence>
<dbReference type="PANTHER" id="PTHR32468:SF0">
    <property type="entry name" value="K(+)_H(+) ANTIPORTER 1"/>
    <property type="match status" value="1"/>
</dbReference>
<evidence type="ECO:0000256" key="6">
    <source>
        <dbReference type="ARBA" id="ARBA00023136"/>
    </source>
</evidence>
<feature type="transmembrane region" description="Helical" evidence="7">
    <location>
        <begin position="432"/>
        <end position="451"/>
    </location>
</feature>
<dbReference type="Gene3D" id="1.20.1530.20">
    <property type="match status" value="1"/>
</dbReference>
<evidence type="ECO:0000256" key="3">
    <source>
        <dbReference type="ARBA" id="ARBA00022692"/>
    </source>
</evidence>
<organism evidence="9 10">
    <name type="scientific">Micromonospora tulbaghiae</name>
    <dbReference type="NCBI Taxonomy" id="479978"/>
    <lineage>
        <taxon>Bacteria</taxon>
        <taxon>Bacillati</taxon>
        <taxon>Actinomycetota</taxon>
        <taxon>Actinomycetes</taxon>
        <taxon>Micromonosporales</taxon>
        <taxon>Micromonosporaceae</taxon>
        <taxon>Micromonospora</taxon>
    </lineage>
</organism>